<sequence length="42" mass="4664">MHGLKIHQAVIEAGEKFSGCTVHYADNQYDHGPILLQRSCPV</sequence>
<dbReference type="Gene3D" id="3.40.50.170">
    <property type="entry name" value="Formyl transferase, N-terminal domain"/>
    <property type="match status" value="1"/>
</dbReference>
<dbReference type="Pfam" id="PF00551">
    <property type="entry name" value="Formyl_trans_N"/>
    <property type="match status" value="1"/>
</dbReference>
<name>T1BXI7_9ZZZZ</name>
<reference evidence="2" key="1">
    <citation type="submission" date="2013-08" db="EMBL/GenBank/DDBJ databases">
        <authorList>
            <person name="Mendez C."/>
            <person name="Richter M."/>
            <person name="Ferrer M."/>
            <person name="Sanchez J."/>
        </authorList>
    </citation>
    <scope>NUCLEOTIDE SEQUENCE</scope>
</reference>
<dbReference type="InterPro" id="IPR002376">
    <property type="entry name" value="Formyl_transf_N"/>
</dbReference>
<dbReference type="GO" id="GO:0016740">
    <property type="term" value="F:transferase activity"/>
    <property type="evidence" value="ECO:0007669"/>
    <property type="project" value="UniProtKB-KW"/>
</dbReference>
<reference evidence="2" key="2">
    <citation type="journal article" date="2014" name="ISME J.">
        <title>Microbial stratification in low pH oxic and suboxic macroscopic growths along an acid mine drainage.</title>
        <authorList>
            <person name="Mendez-Garcia C."/>
            <person name="Mesa V."/>
            <person name="Sprenger R.R."/>
            <person name="Richter M."/>
            <person name="Diez M.S."/>
            <person name="Solano J."/>
            <person name="Bargiela R."/>
            <person name="Golyshina O.V."/>
            <person name="Manteca A."/>
            <person name="Ramos J.L."/>
            <person name="Gallego J.R."/>
            <person name="Llorente I."/>
            <person name="Martins Dos Santos V.A."/>
            <person name="Jensen O.N."/>
            <person name="Pelaez A.I."/>
            <person name="Sanchez J."/>
            <person name="Ferrer M."/>
        </authorList>
    </citation>
    <scope>NUCLEOTIDE SEQUENCE</scope>
</reference>
<protein>
    <submittedName>
        <fullName evidence="2">Phosphoribosylglycinamide formyltransferase</fullName>
    </submittedName>
</protein>
<evidence type="ECO:0000259" key="1">
    <source>
        <dbReference type="Pfam" id="PF00551"/>
    </source>
</evidence>
<dbReference type="SUPFAM" id="SSF53328">
    <property type="entry name" value="Formyltransferase"/>
    <property type="match status" value="1"/>
</dbReference>
<feature type="non-terminal residue" evidence="2">
    <location>
        <position position="42"/>
    </location>
</feature>
<evidence type="ECO:0000313" key="2">
    <source>
        <dbReference type="EMBL" id="EQD77666.1"/>
    </source>
</evidence>
<dbReference type="EMBL" id="AUZX01002095">
    <property type="protein sequence ID" value="EQD77666.1"/>
    <property type="molecule type" value="Genomic_DNA"/>
</dbReference>
<organism evidence="2">
    <name type="scientific">mine drainage metagenome</name>
    <dbReference type="NCBI Taxonomy" id="410659"/>
    <lineage>
        <taxon>unclassified sequences</taxon>
        <taxon>metagenomes</taxon>
        <taxon>ecological metagenomes</taxon>
    </lineage>
</organism>
<dbReference type="InterPro" id="IPR036477">
    <property type="entry name" value="Formyl_transf_N_sf"/>
</dbReference>
<feature type="domain" description="Formyl transferase N-terminal" evidence="1">
    <location>
        <begin position="2"/>
        <end position="42"/>
    </location>
</feature>
<proteinExistence type="predicted"/>
<comment type="caution">
    <text evidence="2">The sequence shown here is derived from an EMBL/GenBank/DDBJ whole genome shotgun (WGS) entry which is preliminary data.</text>
</comment>
<dbReference type="AlphaFoldDB" id="T1BXI7"/>
<keyword evidence="2" id="KW-0808">Transferase</keyword>
<accession>T1BXI7</accession>
<gene>
    <name evidence="2" type="ORF">B1A_02845</name>
</gene>